<protein>
    <submittedName>
        <fullName evidence="2">NADH-flavin reductase</fullName>
    </submittedName>
</protein>
<dbReference type="InterPro" id="IPR036291">
    <property type="entry name" value="NAD(P)-bd_dom_sf"/>
</dbReference>
<dbReference type="CDD" id="cd05244">
    <property type="entry name" value="BVR-B_like_SDR_a"/>
    <property type="match status" value="1"/>
</dbReference>
<evidence type="ECO:0000259" key="1">
    <source>
        <dbReference type="Pfam" id="PF13460"/>
    </source>
</evidence>
<dbReference type="Pfam" id="PF13460">
    <property type="entry name" value="NAD_binding_10"/>
    <property type="match status" value="1"/>
</dbReference>
<gene>
    <name evidence="2" type="ORF">LX03_10935</name>
</gene>
<dbReference type="EMBL" id="JROC01000038">
    <property type="protein sequence ID" value="KGL66128.1"/>
    <property type="molecule type" value="Genomic_DNA"/>
</dbReference>
<evidence type="ECO:0000313" key="3">
    <source>
        <dbReference type="Proteomes" id="UP000030001"/>
    </source>
</evidence>
<dbReference type="Proteomes" id="UP000030001">
    <property type="component" value="Unassembled WGS sequence"/>
</dbReference>
<dbReference type="AlphaFoldDB" id="A0A099YB74"/>
<reference evidence="2 3" key="1">
    <citation type="submission" date="2014-09" db="EMBL/GenBank/DDBJ databases">
        <title>Lactobacillus mucosae CRL573 Genome Sequencing.</title>
        <authorList>
            <person name="Bleckwedel J."/>
            <person name="Teran L.C."/>
            <person name="Bonacina J."/>
            <person name="Saavedra L."/>
            <person name="Mozzi F.B."/>
            <person name="Raya R.R."/>
        </authorList>
    </citation>
    <scope>NUCLEOTIDE SEQUENCE [LARGE SCALE GENOMIC DNA]</scope>
    <source>
        <strain evidence="2 3">CRL573</strain>
    </source>
</reference>
<organism evidence="2 3">
    <name type="scientific">Limosilactobacillus mucosae</name>
    <name type="common">Lactobacillus mucosae</name>
    <dbReference type="NCBI Taxonomy" id="97478"/>
    <lineage>
        <taxon>Bacteria</taxon>
        <taxon>Bacillati</taxon>
        <taxon>Bacillota</taxon>
        <taxon>Bacilli</taxon>
        <taxon>Lactobacillales</taxon>
        <taxon>Lactobacillaceae</taxon>
        <taxon>Limosilactobacillus</taxon>
    </lineage>
</organism>
<evidence type="ECO:0000313" key="2">
    <source>
        <dbReference type="EMBL" id="KGL66128.1"/>
    </source>
</evidence>
<dbReference type="InterPro" id="IPR051606">
    <property type="entry name" value="Polyketide_Oxido-like"/>
</dbReference>
<accession>A0A099YB74</accession>
<dbReference type="PANTHER" id="PTHR43355:SF2">
    <property type="entry name" value="FLAVIN REDUCTASE (NADPH)"/>
    <property type="match status" value="1"/>
</dbReference>
<dbReference type="InterPro" id="IPR016040">
    <property type="entry name" value="NAD(P)-bd_dom"/>
</dbReference>
<sequence>MSKKIAVVAANGRAAQKIISEAVERGLDVTAFGRHENNTQAASYVQKDVFDLTKTDLQEFDAVVDAVGAWQLTDLYVISKAAAYLADLLKGTATRLLVVGGAGSLFVNPEHTSTLELQPDFPADYKPVSAAHGAALAILRASSDTKWTYVSPAADFQADGQKTGKYLLGGEEFMLNDRQQSVISYADYAVAMVDEIENGNHVQQRISVVEA</sequence>
<dbReference type="SUPFAM" id="SSF51735">
    <property type="entry name" value="NAD(P)-binding Rossmann-fold domains"/>
    <property type="match status" value="1"/>
</dbReference>
<proteinExistence type="predicted"/>
<name>A0A099YB74_LIMMU</name>
<feature type="domain" description="NAD(P)-binding" evidence="1">
    <location>
        <begin position="10"/>
        <end position="194"/>
    </location>
</feature>
<dbReference type="PANTHER" id="PTHR43355">
    <property type="entry name" value="FLAVIN REDUCTASE (NADPH)"/>
    <property type="match status" value="1"/>
</dbReference>
<comment type="caution">
    <text evidence="2">The sequence shown here is derived from an EMBL/GenBank/DDBJ whole genome shotgun (WGS) entry which is preliminary data.</text>
</comment>
<dbReference type="GO" id="GO:0016646">
    <property type="term" value="F:oxidoreductase activity, acting on the CH-NH group of donors, NAD or NADP as acceptor"/>
    <property type="evidence" value="ECO:0007669"/>
    <property type="project" value="TreeGrafter"/>
</dbReference>
<dbReference type="Gene3D" id="3.40.50.720">
    <property type="entry name" value="NAD(P)-binding Rossmann-like Domain"/>
    <property type="match status" value="1"/>
</dbReference>